<sequence>MNIPKYSKTDLTSVLNKVMSFLAHPSIKKLLVENPVDISFRSIMDSNKILLINVNKGELGSEVSHMISSLLLTSIMNAGFSRSTIPESQRTIFHIYLDEFQNYTNKSIINLLSEIRKYAITVTMATQYITALDSDIRNAVLGNVGNIIVFRVSHSCAKYFEKEMYPIFKADDFVSLANHDIYLRMVIDNKVCKPFSATTIKYFDYF</sequence>
<dbReference type="EMBL" id="CP025791">
    <property type="protein sequence ID" value="AUP79125.1"/>
    <property type="molecule type" value="Genomic_DNA"/>
</dbReference>
<dbReference type="Gene3D" id="3.40.50.300">
    <property type="entry name" value="P-loop containing nucleotide triphosphate hydrolases"/>
    <property type="match status" value="1"/>
</dbReference>
<dbReference type="InterPro" id="IPR032689">
    <property type="entry name" value="TraG-D_C"/>
</dbReference>
<keyword evidence="3" id="KW-1185">Reference proteome</keyword>
<gene>
    <name evidence="2" type="ORF">C1H87_10605</name>
</gene>
<dbReference type="Pfam" id="PF12696">
    <property type="entry name" value="TraG-D_C"/>
    <property type="match status" value="1"/>
</dbReference>
<accession>A0A2K9PQ07</accession>
<dbReference type="InterPro" id="IPR027417">
    <property type="entry name" value="P-loop_NTPase"/>
</dbReference>
<dbReference type="SUPFAM" id="SSF52540">
    <property type="entry name" value="P-loop containing nucleoside triphosphate hydrolases"/>
    <property type="match status" value="1"/>
</dbReference>
<protein>
    <recommendedName>
        <fullName evidence="1">TraD/TraG TraM recognition site domain-containing protein</fullName>
    </recommendedName>
</protein>
<reference evidence="2 3" key="1">
    <citation type="submission" date="2018-01" db="EMBL/GenBank/DDBJ databases">
        <title>Complete genome sequence of Flavivirga eckloniae ECD14 isolated from seaweed Ecklonia cava.</title>
        <authorList>
            <person name="Lee J.H."/>
            <person name="Baik K.S."/>
            <person name="Seong C.N."/>
        </authorList>
    </citation>
    <scope>NUCLEOTIDE SEQUENCE [LARGE SCALE GENOMIC DNA]</scope>
    <source>
        <strain evidence="2 3">ECD14</strain>
    </source>
</reference>
<dbReference type="CDD" id="cd01127">
    <property type="entry name" value="TrwB_TraG_TraD_VirD4"/>
    <property type="match status" value="1"/>
</dbReference>
<evidence type="ECO:0000259" key="1">
    <source>
        <dbReference type="Pfam" id="PF12696"/>
    </source>
</evidence>
<evidence type="ECO:0000313" key="3">
    <source>
        <dbReference type="Proteomes" id="UP000235826"/>
    </source>
</evidence>
<dbReference type="Proteomes" id="UP000235826">
    <property type="component" value="Chromosome"/>
</dbReference>
<dbReference type="KEGG" id="fek:C1H87_10605"/>
<dbReference type="InterPro" id="IPR051162">
    <property type="entry name" value="T4SS_component"/>
</dbReference>
<dbReference type="AlphaFoldDB" id="A0A2K9PQ07"/>
<name>A0A2K9PQ07_9FLAO</name>
<dbReference type="PANTHER" id="PTHR30121:SF11">
    <property type="entry name" value="AAA+ ATPASE DOMAIN-CONTAINING PROTEIN"/>
    <property type="match status" value="1"/>
</dbReference>
<evidence type="ECO:0000313" key="2">
    <source>
        <dbReference type="EMBL" id="AUP79125.1"/>
    </source>
</evidence>
<proteinExistence type="predicted"/>
<organism evidence="2 3">
    <name type="scientific">Flavivirga eckloniae</name>
    <dbReference type="NCBI Taxonomy" id="1803846"/>
    <lineage>
        <taxon>Bacteria</taxon>
        <taxon>Pseudomonadati</taxon>
        <taxon>Bacteroidota</taxon>
        <taxon>Flavobacteriia</taxon>
        <taxon>Flavobacteriales</taxon>
        <taxon>Flavobacteriaceae</taxon>
        <taxon>Flavivirga</taxon>
    </lineage>
</organism>
<dbReference type="PANTHER" id="PTHR30121">
    <property type="entry name" value="UNCHARACTERIZED PROTEIN YJGR-RELATED"/>
    <property type="match status" value="1"/>
</dbReference>
<feature type="domain" description="TraD/TraG TraM recognition site" evidence="1">
    <location>
        <begin position="94"/>
        <end position="159"/>
    </location>
</feature>